<dbReference type="EMBL" id="KQ235146">
    <property type="protein sequence ID" value="KMZ89701.1"/>
    <property type="molecule type" value="Genomic_DNA"/>
</dbReference>
<name>A0A0J9T3W8_PLAVI</name>
<dbReference type="Proteomes" id="UP000053776">
    <property type="component" value="Unassembled WGS sequence"/>
</dbReference>
<protein>
    <submittedName>
        <fullName evidence="1">Uncharacterized protein</fullName>
    </submittedName>
</protein>
<dbReference type="OrthoDB" id="388881at2759"/>
<sequence>MDEKEVIIKLYNKLDEPVVEDDQYQEVLNSCDNVSLLPSDPTGKYKKFCKKLSRNLLLLDHGGYGGGNFFKYCDILYMWMYFEINRNRISNEITKEIFNKSTQIIKSKLRNNHCPYFNFNEKHLEPTKLMKLRIFNYNADTFQSMLKGVINSDGCSLKRYIYECIEVYRGMNSMYCSRRDATTEENRNSCDIVREFDKFYSLYILNSNGITHNFPELSSDTALNVIDGCLLEESKYDSYFDERPLGTPITKGVSTAVGAMVGIPPFLVLMYKVNITFIQIYVQYLKHMIIFPCSIKQV</sequence>
<organism evidence="1 2">
    <name type="scientific">Plasmodium vivax Mauritania I</name>
    <dbReference type="NCBI Taxonomy" id="1035515"/>
    <lineage>
        <taxon>Eukaryota</taxon>
        <taxon>Sar</taxon>
        <taxon>Alveolata</taxon>
        <taxon>Apicomplexa</taxon>
        <taxon>Aconoidasida</taxon>
        <taxon>Haemosporida</taxon>
        <taxon>Plasmodiidae</taxon>
        <taxon>Plasmodium</taxon>
        <taxon>Plasmodium (Plasmodium)</taxon>
    </lineage>
</organism>
<reference evidence="1 2" key="1">
    <citation type="submission" date="2011-08" db="EMBL/GenBank/DDBJ databases">
        <title>The Genome Sequence of Plasmodium vivax Mauritania I.</title>
        <authorList>
            <consortium name="The Broad Institute Genome Sequencing Platform"/>
            <consortium name="The Broad Institute Genome Sequencing Center for Infectious Disease"/>
            <person name="Neafsey D."/>
            <person name="Carlton J."/>
            <person name="Barnwell J."/>
            <person name="Collins W."/>
            <person name="Escalante A."/>
            <person name="Mullikin J."/>
            <person name="Saul A."/>
            <person name="Guigo R."/>
            <person name="Camara F."/>
            <person name="Young S.K."/>
            <person name="Zeng Q."/>
            <person name="Gargeya S."/>
            <person name="Fitzgerald M."/>
            <person name="Haas B."/>
            <person name="Abouelleil A."/>
            <person name="Alvarado L."/>
            <person name="Arachchi H.M."/>
            <person name="Berlin A."/>
            <person name="Brown A."/>
            <person name="Chapman S.B."/>
            <person name="Chen Z."/>
            <person name="Dunbar C."/>
            <person name="Freedman E."/>
            <person name="Gearin G."/>
            <person name="Gellesch M."/>
            <person name="Goldberg J."/>
            <person name="Griggs A."/>
            <person name="Gujja S."/>
            <person name="Heiman D."/>
            <person name="Howarth C."/>
            <person name="Larson L."/>
            <person name="Lui A."/>
            <person name="MacDonald P.J.P."/>
            <person name="Montmayeur A."/>
            <person name="Murphy C."/>
            <person name="Neiman D."/>
            <person name="Pearson M."/>
            <person name="Priest M."/>
            <person name="Roberts A."/>
            <person name="Saif S."/>
            <person name="Shea T."/>
            <person name="Shenoy N."/>
            <person name="Sisk P."/>
            <person name="Stolte C."/>
            <person name="Sykes S."/>
            <person name="Wortman J."/>
            <person name="Nusbaum C."/>
            <person name="Birren B."/>
        </authorList>
    </citation>
    <scope>NUCLEOTIDE SEQUENCE [LARGE SCALE GENOMIC DNA]</scope>
    <source>
        <strain evidence="1 2">Mauritania I</strain>
    </source>
</reference>
<gene>
    <name evidence="1" type="ORF">PVMG_04531</name>
</gene>
<evidence type="ECO:0000313" key="2">
    <source>
        <dbReference type="Proteomes" id="UP000053776"/>
    </source>
</evidence>
<accession>A0A0J9T3W8</accession>
<proteinExistence type="predicted"/>
<dbReference type="AlphaFoldDB" id="A0A0J9T3W8"/>
<evidence type="ECO:0000313" key="1">
    <source>
        <dbReference type="EMBL" id="KMZ89701.1"/>
    </source>
</evidence>